<dbReference type="InterPro" id="IPR011006">
    <property type="entry name" value="CheY-like_superfamily"/>
</dbReference>
<dbReference type="Gene3D" id="3.30.70.270">
    <property type="match status" value="1"/>
</dbReference>
<dbReference type="SMART" id="SM00086">
    <property type="entry name" value="PAC"/>
    <property type="match status" value="1"/>
</dbReference>
<dbReference type="InterPro" id="IPR001610">
    <property type="entry name" value="PAC"/>
</dbReference>
<dbReference type="PROSITE" id="PS50887">
    <property type="entry name" value="GGDEF"/>
    <property type="match status" value="1"/>
</dbReference>
<dbReference type="InterPro" id="IPR000160">
    <property type="entry name" value="GGDEF_dom"/>
</dbReference>
<dbReference type="SMART" id="SM00448">
    <property type="entry name" value="REC"/>
    <property type="match status" value="2"/>
</dbReference>
<dbReference type="PANTHER" id="PTHR44757:SF2">
    <property type="entry name" value="BIOFILM ARCHITECTURE MAINTENANCE PROTEIN MBAA"/>
    <property type="match status" value="1"/>
</dbReference>
<dbReference type="FunFam" id="3.30.70.270:FF:000001">
    <property type="entry name" value="Diguanylate cyclase domain protein"/>
    <property type="match status" value="1"/>
</dbReference>
<reference evidence="11 12" key="1">
    <citation type="submission" date="2016-10" db="EMBL/GenBank/DDBJ databases">
        <authorList>
            <person name="de Groot N.N."/>
        </authorList>
    </citation>
    <scope>NUCLEOTIDE SEQUENCE [LARGE SCALE GENOMIC DNA]</scope>
    <source>
        <strain evidence="11 12">CGMCC 1.9167</strain>
    </source>
</reference>
<dbReference type="RefSeq" id="WP_092012696.1">
    <property type="nucleotide sequence ID" value="NZ_FOYW01000001.1"/>
</dbReference>
<dbReference type="NCBIfam" id="TIGR00229">
    <property type="entry name" value="sensory_box"/>
    <property type="match status" value="2"/>
</dbReference>
<dbReference type="Gene3D" id="3.20.20.450">
    <property type="entry name" value="EAL domain"/>
    <property type="match status" value="1"/>
</dbReference>
<evidence type="ECO:0000259" key="10">
    <source>
        <dbReference type="PROSITE" id="PS50887"/>
    </source>
</evidence>
<dbReference type="STRING" id="650891.SAMN05216203_2417"/>
<dbReference type="PROSITE" id="PS50883">
    <property type="entry name" value="EAL"/>
    <property type="match status" value="1"/>
</dbReference>
<accession>A0A1I6IKF5</accession>
<evidence type="ECO:0000256" key="3">
    <source>
        <dbReference type="ARBA" id="ARBA00022636"/>
    </source>
</evidence>
<dbReference type="InterPro" id="IPR035919">
    <property type="entry name" value="EAL_sf"/>
</dbReference>
<dbReference type="SMART" id="SM00091">
    <property type="entry name" value="PAS"/>
    <property type="match status" value="2"/>
</dbReference>
<dbReference type="CDD" id="cd17569">
    <property type="entry name" value="REC_HupR-like"/>
    <property type="match status" value="1"/>
</dbReference>
<dbReference type="InterPro" id="IPR001789">
    <property type="entry name" value="Sig_transdc_resp-reg_receiver"/>
</dbReference>
<comment type="catalytic activity">
    <reaction evidence="4">
        <text>3',3'-c-di-GMP + H2O = 5'-phosphoguanylyl(3'-&gt;5')guanosine + H(+)</text>
        <dbReference type="Rhea" id="RHEA:24902"/>
        <dbReference type="ChEBI" id="CHEBI:15377"/>
        <dbReference type="ChEBI" id="CHEBI:15378"/>
        <dbReference type="ChEBI" id="CHEBI:58754"/>
        <dbReference type="ChEBI" id="CHEBI:58805"/>
        <dbReference type="EC" id="3.1.4.52"/>
    </reaction>
    <physiologicalReaction direction="left-to-right" evidence="4">
        <dbReference type="Rhea" id="RHEA:24903"/>
    </physiologicalReaction>
</comment>
<dbReference type="Pfam" id="PF13426">
    <property type="entry name" value="PAS_9"/>
    <property type="match status" value="1"/>
</dbReference>
<evidence type="ECO:0000259" key="7">
    <source>
        <dbReference type="PROSITE" id="PS50112"/>
    </source>
</evidence>
<dbReference type="SUPFAM" id="SSF55073">
    <property type="entry name" value="Nucleotide cyclase"/>
    <property type="match status" value="1"/>
</dbReference>
<dbReference type="Gene3D" id="3.40.50.2300">
    <property type="match status" value="2"/>
</dbReference>
<feature type="domain" description="Response regulatory" evidence="6">
    <location>
        <begin position="9"/>
        <end position="126"/>
    </location>
</feature>
<dbReference type="InterPro" id="IPR029787">
    <property type="entry name" value="Nucleotide_cyclase"/>
</dbReference>
<evidence type="ECO:0000256" key="2">
    <source>
        <dbReference type="ARBA" id="ARBA00012282"/>
    </source>
</evidence>
<dbReference type="SUPFAM" id="SSF55785">
    <property type="entry name" value="PYP-like sensor domain (PAS domain)"/>
    <property type="match status" value="2"/>
</dbReference>
<dbReference type="InterPro" id="IPR000014">
    <property type="entry name" value="PAS"/>
</dbReference>
<dbReference type="GO" id="GO:0071732">
    <property type="term" value="P:cellular response to nitric oxide"/>
    <property type="evidence" value="ECO:0007669"/>
    <property type="project" value="UniProtKB-ARBA"/>
</dbReference>
<keyword evidence="12" id="KW-1185">Reference proteome</keyword>
<dbReference type="Pfam" id="PF00990">
    <property type="entry name" value="GGDEF"/>
    <property type="match status" value="1"/>
</dbReference>
<dbReference type="Pfam" id="PF00563">
    <property type="entry name" value="EAL"/>
    <property type="match status" value="1"/>
</dbReference>
<dbReference type="SMART" id="SM00267">
    <property type="entry name" value="GGDEF"/>
    <property type="match status" value="1"/>
</dbReference>
<dbReference type="InterPro" id="IPR000700">
    <property type="entry name" value="PAS-assoc_C"/>
</dbReference>
<dbReference type="Pfam" id="PF13188">
    <property type="entry name" value="PAS_8"/>
    <property type="match status" value="1"/>
</dbReference>
<dbReference type="InterPro" id="IPR052155">
    <property type="entry name" value="Biofilm_reg_signaling"/>
</dbReference>
<dbReference type="CDD" id="cd01949">
    <property type="entry name" value="GGDEF"/>
    <property type="match status" value="1"/>
</dbReference>
<dbReference type="NCBIfam" id="TIGR00254">
    <property type="entry name" value="GGDEF"/>
    <property type="match status" value="1"/>
</dbReference>
<dbReference type="PROSITE" id="PS50113">
    <property type="entry name" value="PAC"/>
    <property type="match status" value="1"/>
</dbReference>
<dbReference type="EMBL" id="FOYW01000001">
    <property type="protein sequence ID" value="SFR67205.1"/>
    <property type="molecule type" value="Genomic_DNA"/>
</dbReference>
<dbReference type="PROSITE" id="PS50112">
    <property type="entry name" value="PAS"/>
    <property type="match status" value="1"/>
</dbReference>
<dbReference type="CDD" id="cd00130">
    <property type="entry name" value="PAS"/>
    <property type="match status" value="1"/>
</dbReference>
<feature type="modified residue" description="4-aspartylphosphate" evidence="5">
    <location>
        <position position="61"/>
    </location>
</feature>
<feature type="modified residue" description="4-aspartylphosphate" evidence="5">
    <location>
        <position position="887"/>
    </location>
</feature>
<dbReference type="SMART" id="SM00052">
    <property type="entry name" value="EAL"/>
    <property type="match status" value="1"/>
</dbReference>
<feature type="domain" description="GGDEF" evidence="10">
    <location>
        <begin position="422"/>
        <end position="555"/>
    </location>
</feature>
<comment type="cofactor">
    <cofactor evidence="1">
        <name>Mg(2+)</name>
        <dbReference type="ChEBI" id="CHEBI:18420"/>
    </cofactor>
</comment>
<dbReference type="CDD" id="cd00156">
    <property type="entry name" value="REC"/>
    <property type="match status" value="1"/>
</dbReference>
<proteinExistence type="predicted"/>
<dbReference type="PROSITE" id="PS50110">
    <property type="entry name" value="RESPONSE_REGULATORY"/>
    <property type="match status" value="2"/>
</dbReference>
<gene>
    <name evidence="11" type="ORF">SAMN05216203_2417</name>
</gene>
<dbReference type="Proteomes" id="UP000198644">
    <property type="component" value="Unassembled WGS sequence"/>
</dbReference>
<dbReference type="InterPro" id="IPR001633">
    <property type="entry name" value="EAL_dom"/>
</dbReference>
<evidence type="ECO:0000256" key="5">
    <source>
        <dbReference type="PROSITE-ProRule" id="PRU00169"/>
    </source>
</evidence>
<dbReference type="InterPro" id="IPR035965">
    <property type="entry name" value="PAS-like_dom_sf"/>
</dbReference>
<dbReference type="SUPFAM" id="SSF141868">
    <property type="entry name" value="EAL domain-like"/>
    <property type="match status" value="1"/>
</dbReference>
<feature type="domain" description="PAC" evidence="8">
    <location>
        <begin position="336"/>
        <end position="390"/>
    </location>
</feature>
<organism evidence="11 12">
    <name type="scientific">Marinobacter daqiaonensis</name>
    <dbReference type="NCBI Taxonomy" id="650891"/>
    <lineage>
        <taxon>Bacteria</taxon>
        <taxon>Pseudomonadati</taxon>
        <taxon>Pseudomonadota</taxon>
        <taxon>Gammaproteobacteria</taxon>
        <taxon>Pseudomonadales</taxon>
        <taxon>Marinobacteraceae</taxon>
        <taxon>Marinobacter</taxon>
    </lineage>
</organism>
<protein>
    <recommendedName>
        <fullName evidence="2">cyclic-guanylate-specific phosphodiesterase</fullName>
        <ecNumber evidence="2">3.1.4.52</ecNumber>
    </recommendedName>
</protein>
<dbReference type="EC" id="3.1.4.52" evidence="2"/>
<evidence type="ECO:0000259" key="8">
    <source>
        <dbReference type="PROSITE" id="PS50113"/>
    </source>
</evidence>
<dbReference type="InterPro" id="IPR043128">
    <property type="entry name" value="Rev_trsase/Diguanyl_cyclase"/>
</dbReference>
<dbReference type="PANTHER" id="PTHR44757">
    <property type="entry name" value="DIGUANYLATE CYCLASE DGCP"/>
    <property type="match status" value="1"/>
</dbReference>
<evidence type="ECO:0000259" key="6">
    <source>
        <dbReference type="PROSITE" id="PS50110"/>
    </source>
</evidence>
<feature type="domain" description="Response regulatory" evidence="6">
    <location>
        <begin position="838"/>
        <end position="953"/>
    </location>
</feature>
<dbReference type="CDD" id="cd01948">
    <property type="entry name" value="EAL"/>
    <property type="match status" value="1"/>
</dbReference>
<dbReference type="OrthoDB" id="6597954at2"/>
<evidence type="ECO:0000313" key="11">
    <source>
        <dbReference type="EMBL" id="SFR67205.1"/>
    </source>
</evidence>
<dbReference type="Gene3D" id="3.30.450.20">
    <property type="entry name" value="PAS domain"/>
    <property type="match status" value="2"/>
</dbReference>
<evidence type="ECO:0000256" key="4">
    <source>
        <dbReference type="ARBA" id="ARBA00051114"/>
    </source>
</evidence>
<sequence>MPDNQTRLRILLIEDDEDDVLITRELLEEGSSLPVDLDWIDTADAGLAALRERRHDVALVDYRLGPESGIDVIRQAQKEAINTPMILLTGQGDQELDLRAVEIGAADYLVKGLVDAPSLIRSVRYAIDRSMAIDSLAQSEARYRLLFDSNPVPMLLTEPETGVILSMNDAALTLYGADRRDFGRLALSDLQGAGSALTSEPGTGGMITQPGAALEVHRRFDGSDIYVETRSQGMVVERRRINLVMVVDITERIENSRELRLMKQGIESSYNGIIIANAREPDVPIVYVNPAFERITGFTAAESVGRNCRFLQEGGPMDPGTRSALEEVRRGLAENSDVSVVLRNFRKDGTPFWNDLFIAPIRDDSGEVTHFIGVQNDISEKKSVESELAYNVSHDVLTGLPNRTLLEDRLSQGCQMARRYGRKVGVLFLDLDGFKPINDSLGHRVGDQILIEVANRLKARVRSGDTVARGSGDEFVVVLPDLAHGDDIIKVVELLLHAVAQPYEVDGRSLRLTASAGIALDDGTREHPMELVQQADLAMYRAKQQGRNTYQWYASDLNDEANERVELRNDLQKALENGQLVLFYQPLIDSRTGRVRGSEALIRWYHPSRGLIPPNAFIPLAEDTGQIIELGTWVLYQACRDAVRLQGLGYREHRISVNVSPMQLRQGNFSQKVTDTLRQTGLAPELLELEIVESAILYDTEQVIEHLRQLRALGVGIAIDDFGTGFSSLSYLKLMPVTKIKIDRAFIKDVISNRSDAAITQGILSMAHHLALEVVAEGVETEAHAAFLRKNNCEMLQGYLFARPMPFAELLDYLGQRSTSPSPESPDGASPATASQPTLLLLDDEANILRALIRVLRRDGYRILSTTSVQEAFELLAGNNVQVIISDQRMPEMSGTEFLSQVKNIYPHTVRIVLSGYTDLKSVTDAINEGAIYKFLTKPWDDQQIRNHIRQAFVYHGASAD</sequence>
<dbReference type="SUPFAM" id="SSF52172">
    <property type="entry name" value="CheY-like"/>
    <property type="match status" value="2"/>
</dbReference>
<dbReference type="FunFam" id="3.20.20.450:FF:000001">
    <property type="entry name" value="Cyclic di-GMP phosphodiesterase yahA"/>
    <property type="match status" value="1"/>
</dbReference>
<name>A0A1I6IKF5_9GAMM</name>
<evidence type="ECO:0000256" key="1">
    <source>
        <dbReference type="ARBA" id="ARBA00001946"/>
    </source>
</evidence>
<evidence type="ECO:0000259" key="9">
    <source>
        <dbReference type="PROSITE" id="PS50883"/>
    </source>
</evidence>
<dbReference type="Pfam" id="PF00072">
    <property type="entry name" value="Response_reg"/>
    <property type="match status" value="2"/>
</dbReference>
<feature type="domain" description="PAS" evidence="7">
    <location>
        <begin position="258"/>
        <end position="307"/>
    </location>
</feature>
<keyword evidence="3" id="KW-0973">c-di-GMP</keyword>
<dbReference type="GO" id="GO:0000160">
    <property type="term" value="P:phosphorelay signal transduction system"/>
    <property type="evidence" value="ECO:0007669"/>
    <property type="project" value="InterPro"/>
</dbReference>
<dbReference type="GO" id="GO:0071111">
    <property type="term" value="F:cyclic-guanylate-specific phosphodiesterase activity"/>
    <property type="evidence" value="ECO:0007669"/>
    <property type="project" value="UniProtKB-EC"/>
</dbReference>
<feature type="domain" description="EAL" evidence="9">
    <location>
        <begin position="564"/>
        <end position="818"/>
    </location>
</feature>
<dbReference type="AlphaFoldDB" id="A0A1I6IKF5"/>
<evidence type="ECO:0000313" key="12">
    <source>
        <dbReference type="Proteomes" id="UP000198644"/>
    </source>
</evidence>
<keyword evidence="5" id="KW-0597">Phosphoprotein</keyword>